<dbReference type="EMBL" id="CM042041">
    <property type="protein sequence ID" value="KAI3712793.1"/>
    <property type="molecule type" value="Genomic_DNA"/>
</dbReference>
<accession>A0ACB9ASU1</accession>
<proteinExistence type="predicted"/>
<sequence>MGEDRELAIENFNAADFSWWKMQIKALVGQKDLDVVLEEKPDKIEKAEETLWNAKDKKARGAIVLALSRSVAFNIMSETTARGMMLALSNIYEKLYALNKVFLMRELFTMRMREGSSAVILVSSLPDSWSGTVTAATSSVGPDCLTFEKMCDMCRILGHGFWCIISCYHSNGGMRNVKVGDFGKFKLGNVDILEVTGMGDLDLITTLGATWILNDVRIIPKLETDHPVKTNIKVGLANSTAKRVKFVERDYGTSRNSVERIRRSERVWDFGGSESTRGVPTQSKNQCWVRKTKVPNEISPVMILLVGNIPLRIPVSDDSCLWGSVGIEDVKTGSFESRLKPSRVSTGPSGY</sequence>
<evidence type="ECO:0000313" key="1">
    <source>
        <dbReference type="EMBL" id="KAI3712793.1"/>
    </source>
</evidence>
<keyword evidence="2" id="KW-1185">Reference proteome</keyword>
<organism evidence="1 2">
    <name type="scientific">Smallanthus sonchifolius</name>
    <dbReference type="NCBI Taxonomy" id="185202"/>
    <lineage>
        <taxon>Eukaryota</taxon>
        <taxon>Viridiplantae</taxon>
        <taxon>Streptophyta</taxon>
        <taxon>Embryophyta</taxon>
        <taxon>Tracheophyta</taxon>
        <taxon>Spermatophyta</taxon>
        <taxon>Magnoliopsida</taxon>
        <taxon>eudicotyledons</taxon>
        <taxon>Gunneridae</taxon>
        <taxon>Pentapetalae</taxon>
        <taxon>asterids</taxon>
        <taxon>campanulids</taxon>
        <taxon>Asterales</taxon>
        <taxon>Asteraceae</taxon>
        <taxon>Asteroideae</taxon>
        <taxon>Heliantheae alliance</taxon>
        <taxon>Millerieae</taxon>
        <taxon>Smallanthus</taxon>
    </lineage>
</organism>
<comment type="caution">
    <text evidence="1">The sequence shown here is derived from an EMBL/GenBank/DDBJ whole genome shotgun (WGS) entry which is preliminary data.</text>
</comment>
<protein>
    <submittedName>
        <fullName evidence="1">Uncharacterized protein</fullName>
    </submittedName>
</protein>
<reference evidence="2" key="1">
    <citation type="journal article" date="2022" name="Mol. Ecol. Resour.">
        <title>The genomes of chicory, endive, great burdock and yacon provide insights into Asteraceae palaeo-polyploidization history and plant inulin production.</title>
        <authorList>
            <person name="Fan W."/>
            <person name="Wang S."/>
            <person name="Wang H."/>
            <person name="Wang A."/>
            <person name="Jiang F."/>
            <person name="Liu H."/>
            <person name="Zhao H."/>
            <person name="Xu D."/>
            <person name="Zhang Y."/>
        </authorList>
    </citation>
    <scope>NUCLEOTIDE SEQUENCE [LARGE SCALE GENOMIC DNA]</scope>
    <source>
        <strain evidence="2">cv. Yunnan</strain>
    </source>
</reference>
<evidence type="ECO:0000313" key="2">
    <source>
        <dbReference type="Proteomes" id="UP001056120"/>
    </source>
</evidence>
<gene>
    <name evidence="1" type="ORF">L1987_71358</name>
</gene>
<dbReference type="Proteomes" id="UP001056120">
    <property type="component" value="Linkage Group LG24"/>
</dbReference>
<reference evidence="1 2" key="2">
    <citation type="journal article" date="2022" name="Mol. Ecol. Resour.">
        <title>The genomes of chicory, endive, great burdock and yacon provide insights into Asteraceae paleo-polyploidization history and plant inulin production.</title>
        <authorList>
            <person name="Fan W."/>
            <person name="Wang S."/>
            <person name="Wang H."/>
            <person name="Wang A."/>
            <person name="Jiang F."/>
            <person name="Liu H."/>
            <person name="Zhao H."/>
            <person name="Xu D."/>
            <person name="Zhang Y."/>
        </authorList>
    </citation>
    <scope>NUCLEOTIDE SEQUENCE [LARGE SCALE GENOMIC DNA]</scope>
    <source>
        <strain evidence="2">cv. Yunnan</strain>
        <tissue evidence="1">Leaves</tissue>
    </source>
</reference>
<name>A0ACB9ASU1_9ASTR</name>